<dbReference type="Proteomes" id="UP001197492">
    <property type="component" value="Unassembled WGS sequence"/>
</dbReference>
<keyword evidence="5" id="KW-1185">Reference proteome</keyword>
<feature type="transmembrane region" description="Helical" evidence="1">
    <location>
        <begin position="101"/>
        <end position="120"/>
    </location>
</feature>
<feature type="transmembrane region" description="Helical" evidence="1">
    <location>
        <begin position="44"/>
        <end position="64"/>
    </location>
</feature>
<gene>
    <name evidence="2" type="ORF">KSV97_06095</name>
    <name evidence="3" type="ORF">KSW06_06045</name>
</gene>
<keyword evidence="1" id="KW-1133">Transmembrane helix</keyword>
<accession>A0AAW4MYA8</accession>
<evidence type="ECO:0000256" key="1">
    <source>
        <dbReference type="SAM" id="Phobius"/>
    </source>
</evidence>
<name>A0AAW4MYA8_9FIRM</name>
<evidence type="ECO:0008006" key="6">
    <source>
        <dbReference type="Google" id="ProtNLM"/>
    </source>
</evidence>
<dbReference type="AlphaFoldDB" id="A0AAW4MYA8"/>
<comment type="caution">
    <text evidence="2">The sequence shown here is derived from an EMBL/GenBank/DDBJ whole genome shotgun (WGS) entry which is preliminary data.</text>
</comment>
<dbReference type="RefSeq" id="WP_217747626.1">
    <property type="nucleotide sequence ID" value="NZ_JAHOEB010000029.1"/>
</dbReference>
<feature type="transmembrane region" description="Helical" evidence="1">
    <location>
        <begin position="76"/>
        <end position="94"/>
    </location>
</feature>
<evidence type="ECO:0000313" key="2">
    <source>
        <dbReference type="EMBL" id="MBV3382794.1"/>
    </source>
</evidence>
<evidence type="ECO:0000313" key="3">
    <source>
        <dbReference type="EMBL" id="MBV3392814.1"/>
    </source>
</evidence>
<dbReference type="Proteomes" id="UP001196408">
    <property type="component" value="Unassembled WGS sequence"/>
</dbReference>
<organism evidence="2 4">
    <name type="scientific">Catenibacterium mitsuokai</name>
    <dbReference type="NCBI Taxonomy" id="100886"/>
    <lineage>
        <taxon>Bacteria</taxon>
        <taxon>Bacillati</taxon>
        <taxon>Bacillota</taxon>
        <taxon>Erysipelotrichia</taxon>
        <taxon>Erysipelotrichales</taxon>
        <taxon>Coprobacillaceae</taxon>
        <taxon>Catenibacterium</taxon>
    </lineage>
</organism>
<evidence type="ECO:0000313" key="4">
    <source>
        <dbReference type="Proteomes" id="UP001196408"/>
    </source>
</evidence>
<protein>
    <recommendedName>
        <fullName evidence="6">Zinc-ribbon domain-containing protein</fullName>
    </recommendedName>
</protein>
<reference evidence="2 5" key="1">
    <citation type="submission" date="2021-06" db="EMBL/GenBank/DDBJ databases">
        <title>Collection of gut derived symbiotic bacterial strains cultured from healthy donors.</title>
        <authorList>
            <person name="Lin H."/>
            <person name="Littmann E."/>
            <person name="Pamer E.G."/>
        </authorList>
    </citation>
    <scope>NUCLEOTIDE SEQUENCE</scope>
    <source>
        <strain evidence="3 5">MSK.21.70</strain>
        <strain evidence="2">MSK.21.82</strain>
    </source>
</reference>
<keyword evidence="1" id="KW-0812">Transmembrane</keyword>
<dbReference type="EMBL" id="JAHOEL010000030">
    <property type="protein sequence ID" value="MBV3392814.1"/>
    <property type="molecule type" value="Genomic_DNA"/>
</dbReference>
<evidence type="ECO:0000313" key="5">
    <source>
        <dbReference type="Proteomes" id="UP001197492"/>
    </source>
</evidence>
<sequence length="122" mass="13785">MICPKCGCRVEPGMKKCPVCDSTLDNEYTRYEKKMKRKRIQKKAVGSVCLVSNIIRTLIGVFIALFGCVGMMEGDYLFAAIIILFGLSLIPYWYKKSSNKFIAIILPILFVLMGFVVLLFTV</sequence>
<proteinExistence type="predicted"/>
<dbReference type="EMBL" id="JAHOEF010000031">
    <property type="protein sequence ID" value="MBV3382794.1"/>
    <property type="molecule type" value="Genomic_DNA"/>
</dbReference>
<keyword evidence="1" id="KW-0472">Membrane</keyword>